<evidence type="ECO:0000313" key="3">
    <source>
        <dbReference type="EMBL" id="AEB14951.1"/>
    </source>
</evidence>
<reference evidence="3 4" key="1">
    <citation type="journal article" date="2011" name="Stand. Genomic Sci.">
        <title>Complete genome sequence of Treponema succinifaciens type strain (6091).</title>
        <authorList>
            <person name="Han C."/>
            <person name="Gronow S."/>
            <person name="Teshima H."/>
            <person name="Lapidus A."/>
            <person name="Nolan M."/>
            <person name="Lucas S."/>
            <person name="Hammon N."/>
            <person name="Deshpande S."/>
            <person name="Cheng J.F."/>
            <person name="Zeytun A."/>
            <person name="Tapia R."/>
            <person name="Goodwin L."/>
            <person name="Pitluck S."/>
            <person name="Liolios K."/>
            <person name="Pagani I."/>
            <person name="Ivanova N."/>
            <person name="Mavromatis K."/>
            <person name="Mikhailova N."/>
            <person name="Huntemann M."/>
            <person name="Pati A."/>
            <person name="Chen A."/>
            <person name="Palaniappan K."/>
            <person name="Land M."/>
            <person name="Hauser L."/>
            <person name="Brambilla E.M."/>
            <person name="Rohde M."/>
            <person name="Goker M."/>
            <person name="Woyke T."/>
            <person name="Bristow J."/>
            <person name="Eisen J.A."/>
            <person name="Markowitz V."/>
            <person name="Hugenholtz P."/>
            <person name="Kyrpides N.C."/>
            <person name="Klenk H.P."/>
            <person name="Detter J.C."/>
        </authorList>
    </citation>
    <scope>NUCLEOTIDE SEQUENCE [LARGE SCALE GENOMIC DNA]</scope>
    <source>
        <strain evidence="4">ATCC 33096 / DSM 2489 / 6091</strain>
    </source>
</reference>
<dbReference type="GO" id="GO:0016491">
    <property type="term" value="F:oxidoreductase activity"/>
    <property type="evidence" value="ECO:0007669"/>
    <property type="project" value="TreeGrafter"/>
</dbReference>
<accession>F2NTG2</accession>
<sequence length="562" mass="63567">MKRKFLLVAVSLIFVFAWSQESSAPELIESILSESEDSQSKISSPDEVVSEEDSQNNETEIPNVFLPENEIPEIKDEPKQETYDAISGSQPSENIKFKYTKEKIYPADTRPKKHDSSKNYVDRSKDYEKKCNDILKYGLEGQITELIDELTKNQDNRFVDGIYDLFQETKSVAVKEKILDYFTKLKDSCLASYAVEIINDPYDEKNSIVEKCFKYVSEADIKDANPGLVDLVDKEEDAYFTGALSALGETGGKEEALFLADYLDRDDLNVSQRQALMRVLGRIKAVETWQKISEIAKDENENTFVRMYAAEAIGAMEKPESEDILVELFESNDPNLRTYVIKGISYFNDKKSSDLIIQALRDSQYKVRLEAVSAVGKNRIDKAVPFLIFRCKDKDEQKQVKEKCYSVIADLNTSDGNDYLISVLKDKKIGDATKAKVSAALLEYNHAGTKEVIELARSALKSDIQKNLRYALGKEFAKYDRSEFADICAEYIASDDVATQGTGLDIWAKGRYSSVKAAVEEIAKDAEEENLTEEKEKPKGYQFGVKKKNANAKKAKRILEQS</sequence>
<dbReference type="KEGG" id="tsu:Tresu_2081"/>
<dbReference type="InterPro" id="IPR011989">
    <property type="entry name" value="ARM-like"/>
</dbReference>
<feature type="region of interest" description="Disordered" evidence="1">
    <location>
        <begin position="33"/>
        <end position="62"/>
    </location>
</feature>
<dbReference type="SUPFAM" id="SSF48371">
    <property type="entry name" value="ARM repeat"/>
    <property type="match status" value="1"/>
</dbReference>
<dbReference type="SMART" id="SM00567">
    <property type="entry name" value="EZ_HEAT"/>
    <property type="match status" value="3"/>
</dbReference>
<keyword evidence="3" id="KW-0456">Lyase</keyword>
<dbReference type="PANTHER" id="PTHR12697:SF5">
    <property type="entry name" value="DEOXYHYPUSINE HYDROXYLASE"/>
    <property type="match status" value="1"/>
</dbReference>
<keyword evidence="4" id="KW-1185">Reference proteome</keyword>
<dbReference type="InterPro" id="IPR016024">
    <property type="entry name" value="ARM-type_fold"/>
</dbReference>
<dbReference type="OrthoDB" id="355190at2"/>
<protein>
    <submittedName>
        <fullName evidence="3">PBS lyase HEAT domain protein repeat-containing protein</fullName>
    </submittedName>
</protein>
<dbReference type="PANTHER" id="PTHR12697">
    <property type="entry name" value="PBS LYASE HEAT-LIKE PROTEIN"/>
    <property type="match status" value="1"/>
</dbReference>
<keyword evidence="2" id="KW-0732">Signal</keyword>
<proteinExistence type="predicted"/>
<name>F2NTG2_TRES6</name>
<dbReference type="GeneID" id="302999205"/>
<feature type="signal peptide" evidence="2">
    <location>
        <begin position="1"/>
        <end position="24"/>
    </location>
</feature>
<dbReference type="eggNOG" id="COG1413">
    <property type="taxonomic scope" value="Bacteria"/>
</dbReference>
<dbReference type="Gene3D" id="1.25.10.10">
    <property type="entry name" value="Leucine-rich Repeat Variant"/>
    <property type="match status" value="1"/>
</dbReference>
<organism evidence="3 4">
    <name type="scientific">Treponema succinifaciens (strain ATCC 33096 / DSM 2489 / 6091)</name>
    <dbReference type="NCBI Taxonomy" id="869209"/>
    <lineage>
        <taxon>Bacteria</taxon>
        <taxon>Pseudomonadati</taxon>
        <taxon>Spirochaetota</taxon>
        <taxon>Spirochaetia</taxon>
        <taxon>Spirochaetales</taxon>
        <taxon>Treponemataceae</taxon>
        <taxon>Treponema</taxon>
    </lineage>
</organism>
<feature type="region of interest" description="Disordered" evidence="1">
    <location>
        <begin position="526"/>
        <end position="562"/>
    </location>
</feature>
<evidence type="ECO:0000313" key="4">
    <source>
        <dbReference type="Proteomes" id="UP000006852"/>
    </source>
</evidence>
<evidence type="ECO:0000256" key="2">
    <source>
        <dbReference type="SAM" id="SignalP"/>
    </source>
</evidence>
<evidence type="ECO:0000256" key="1">
    <source>
        <dbReference type="SAM" id="MobiDB-lite"/>
    </source>
</evidence>
<dbReference type="HOGENOM" id="CLU_035419_0_0_12"/>
<dbReference type="Proteomes" id="UP000006852">
    <property type="component" value="Chromosome"/>
</dbReference>
<reference evidence="4" key="2">
    <citation type="submission" date="2011-04" db="EMBL/GenBank/DDBJ databases">
        <title>The complete genome of chromosome of Treponema succinifaciens DSM 2489.</title>
        <authorList>
            <person name="Lucas S."/>
            <person name="Copeland A."/>
            <person name="Lapidus A."/>
            <person name="Bruce D."/>
            <person name="Goodwin L."/>
            <person name="Pitluck S."/>
            <person name="Peters L."/>
            <person name="Kyrpides N."/>
            <person name="Mavromatis K."/>
            <person name="Ivanova N."/>
            <person name="Ovchinnikova G."/>
            <person name="Teshima H."/>
            <person name="Detter J.C."/>
            <person name="Tapia R."/>
            <person name="Han C."/>
            <person name="Land M."/>
            <person name="Hauser L."/>
            <person name="Markowitz V."/>
            <person name="Cheng J.-F."/>
            <person name="Hugenholtz P."/>
            <person name="Woyke T."/>
            <person name="Wu D."/>
            <person name="Gronow S."/>
            <person name="Wellnitz S."/>
            <person name="Brambilla E."/>
            <person name="Klenk H.-P."/>
            <person name="Eisen J.A."/>
        </authorList>
    </citation>
    <scope>NUCLEOTIDE SEQUENCE [LARGE SCALE GENOMIC DNA]</scope>
    <source>
        <strain evidence="4">ATCC 33096 / DSM 2489 / 6091</strain>
    </source>
</reference>
<dbReference type="Pfam" id="PF13646">
    <property type="entry name" value="HEAT_2"/>
    <property type="match status" value="1"/>
</dbReference>
<feature type="compositionally biased region" description="Basic residues" evidence="1">
    <location>
        <begin position="545"/>
        <end position="556"/>
    </location>
</feature>
<dbReference type="InterPro" id="IPR004155">
    <property type="entry name" value="PBS_lyase_HEAT"/>
</dbReference>
<dbReference type="GO" id="GO:0016829">
    <property type="term" value="F:lyase activity"/>
    <property type="evidence" value="ECO:0007669"/>
    <property type="project" value="UniProtKB-KW"/>
</dbReference>
<feature type="chain" id="PRO_5003284083" evidence="2">
    <location>
        <begin position="25"/>
        <end position="562"/>
    </location>
</feature>
<dbReference type="STRING" id="869209.Tresu_2081"/>
<dbReference type="EMBL" id="CP002631">
    <property type="protein sequence ID" value="AEB14951.1"/>
    <property type="molecule type" value="Genomic_DNA"/>
</dbReference>
<dbReference type="RefSeq" id="WP_013702205.1">
    <property type="nucleotide sequence ID" value="NC_015385.1"/>
</dbReference>
<gene>
    <name evidence="3" type="ordered locus">Tresu_2081</name>
</gene>
<dbReference type="AlphaFoldDB" id="F2NTG2"/>